<feature type="transmembrane region" description="Helical" evidence="1">
    <location>
        <begin position="36"/>
        <end position="55"/>
    </location>
</feature>
<keyword evidence="3" id="KW-1185">Reference proteome</keyword>
<sequence length="168" mass="20424">MNKKIKFRSDYTFPLTIIFCGSTLILPVLISRYSMTTFGILWEICCTFIILMAVWKFEHFEISEDILTKVNFGGLYRKDLNLRYIIKYKKKVTDMNHFRNPFNIIKLFCRDEKYFKFRTIKIYTTNNSTMVINEKNMYSEDFKKLQHIIKTYQKQYGKRQHKMLLEND</sequence>
<evidence type="ECO:0008006" key="4">
    <source>
        <dbReference type="Google" id="ProtNLM"/>
    </source>
</evidence>
<protein>
    <recommendedName>
        <fullName evidence="4">PH domain-containing protein</fullName>
    </recommendedName>
</protein>
<comment type="caution">
    <text evidence="2">The sequence shown here is derived from an EMBL/GenBank/DDBJ whole genome shotgun (WGS) entry which is preliminary data.</text>
</comment>
<feature type="transmembrane region" description="Helical" evidence="1">
    <location>
        <begin position="12"/>
        <end position="30"/>
    </location>
</feature>
<organism evidence="2 3">
    <name type="scientific">Sphingobacterium zeae</name>
    <dbReference type="NCBI Taxonomy" id="1776859"/>
    <lineage>
        <taxon>Bacteria</taxon>
        <taxon>Pseudomonadati</taxon>
        <taxon>Bacteroidota</taxon>
        <taxon>Sphingobacteriia</taxon>
        <taxon>Sphingobacteriales</taxon>
        <taxon>Sphingobacteriaceae</taxon>
        <taxon>Sphingobacterium</taxon>
    </lineage>
</organism>
<evidence type="ECO:0000313" key="2">
    <source>
        <dbReference type="EMBL" id="MDQ1151506.1"/>
    </source>
</evidence>
<gene>
    <name evidence="2" type="ORF">QE382_003490</name>
</gene>
<dbReference type="EMBL" id="JAUTBA010000001">
    <property type="protein sequence ID" value="MDQ1151506.1"/>
    <property type="molecule type" value="Genomic_DNA"/>
</dbReference>
<keyword evidence="1" id="KW-0472">Membrane</keyword>
<reference evidence="2 3" key="1">
    <citation type="submission" date="2023-07" db="EMBL/GenBank/DDBJ databases">
        <title>Functional and genomic diversity of the sorghum phyllosphere microbiome.</title>
        <authorList>
            <person name="Shade A."/>
        </authorList>
    </citation>
    <scope>NUCLEOTIDE SEQUENCE [LARGE SCALE GENOMIC DNA]</scope>
    <source>
        <strain evidence="2 3">SORGH_AS_0892</strain>
    </source>
</reference>
<evidence type="ECO:0000313" key="3">
    <source>
        <dbReference type="Proteomes" id="UP001244640"/>
    </source>
</evidence>
<evidence type="ECO:0000256" key="1">
    <source>
        <dbReference type="SAM" id="Phobius"/>
    </source>
</evidence>
<proteinExistence type="predicted"/>
<keyword evidence="1" id="KW-1133">Transmembrane helix</keyword>
<accession>A0ABU0U9G8</accession>
<dbReference type="Proteomes" id="UP001244640">
    <property type="component" value="Unassembled WGS sequence"/>
</dbReference>
<keyword evidence="1" id="KW-0812">Transmembrane</keyword>
<name>A0ABU0U9G8_9SPHI</name>